<dbReference type="AlphaFoldDB" id="A0A7Z7HRD4"/>
<accession>A0A7Z7HRD4</accession>
<reference evidence="1" key="1">
    <citation type="submission" date="2017-03" db="EMBL/GenBank/DDBJ databases">
        <authorList>
            <consortium name="AG Boll"/>
        </authorList>
    </citation>
    <scope>NUCLEOTIDE SEQUENCE [LARGE SCALE GENOMIC DNA]</scope>
    <source>
        <strain evidence="1">Chol</strain>
    </source>
</reference>
<sequence>MIFFVCRDVAADEKKQLQLLVPLQLSPTTETF</sequence>
<keyword evidence="2" id="KW-1185">Reference proteome</keyword>
<organism evidence="1 2">
    <name type="scientific">Sterolibacterium denitrificans</name>
    <dbReference type="NCBI Taxonomy" id="157592"/>
    <lineage>
        <taxon>Bacteria</taxon>
        <taxon>Pseudomonadati</taxon>
        <taxon>Pseudomonadota</taxon>
        <taxon>Betaproteobacteria</taxon>
        <taxon>Nitrosomonadales</taxon>
        <taxon>Sterolibacteriaceae</taxon>
        <taxon>Sterolibacterium</taxon>
    </lineage>
</organism>
<gene>
    <name evidence="1" type="ORF">SDENCHOL_20348</name>
</gene>
<name>A0A7Z7HRD4_9PROT</name>
<dbReference type="Proteomes" id="UP000242886">
    <property type="component" value="Chromosome SDENCHOL"/>
</dbReference>
<dbReference type="EMBL" id="LT837803">
    <property type="protein sequence ID" value="SMB27283.1"/>
    <property type="molecule type" value="Genomic_DNA"/>
</dbReference>
<proteinExistence type="predicted"/>
<evidence type="ECO:0000313" key="1">
    <source>
        <dbReference type="EMBL" id="SMB27283.1"/>
    </source>
</evidence>
<protein>
    <submittedName>
        <fullName evidence="1">Uncharacterized protein</fullName>
    </submittedName>
</protein>
<evidence type="ECO:0000313" key="2">
    <source>
        <dbReference type="Proteomes" id="UP000242886"/>
    </source>
</evidence>